<feature type="compositionally biased region" description="Basic and acidic residues" evidence="2">
    <location>
        <begin position="139"/>
        <end position="149"/>
    </location>
</feature>
<gene>
    <name evidence="4" type="ORF">I2H31_08555</name>
</gene>
<feature type="compositionally biased region" description="Basic and acidic residues" evidence="2">
    <location>
        <begin position="119"/>
        <end position="128"/>
    </location>
</feature>
<keyword evidence="1" id="KW-0732">Signal</keyword>
<sequence length="149" mass="16743">MKRFGKNLITGMAALVAFALLSTLIAQTPKAMSLEKTLRESRWKKRVLLVAAPNAQQADFQQQQELLASQKAALAERDFLVLPVLYEQLSAADQQFLKREIGVQPPAFAMVLIGKDGGVKEKSSRPMKPENLFGTVDKMPMRRQEMRKQ</sequence>
<evidence type="ECO:0000313" key="5">
    <source>
        <dbReference type="Proteomes" id="UP000618931"/>
    </source>
</evidence>
<dbReference type="Proteomes" id="UP000618931">
    <property type="component" value="Unassembled WGS sequence"/>
</dbReference>
<keyword evidence="5" id="KW-1185">Reference proteome</keyword>
<name>A0ABS0I2M0_9BACT</name>
<comment type="caution">
    <text evidence="4">The sequence shown here is derived from an EMBL/GenBank/DDBJ whole genome shotgun (WGS) entry which is preliminary data.</text>
</comment>
<evidence type="ECO:0000259" key="3">
    <source>
        <dbReference type="Pfam" id="PF13778"/>
    </source>
</evidence>
<reference evidence="4 5" key="1">
    <citation type="submission" date="2020-11" db="EMBL/GenBank/DDBJ databases">
        <authorList>
            <person name="Kim M.K."/>
        </authorList>
    </citation>
    <scope>NUCLEOTIDE SEQUENCE [LARGE SCALE GENOMIC DNA]</scope>
    <source>
        <strain evidence="4 5">BT662</strain>
    </source>
</reference>
<dbReference type="Pfam" id="PF13778">
    <property type="entry name" value="DUF4174"/>
    <property type="match status" value="1"/>
</dbReference>
<evidence type="ECO:0000256" key="2">
    <source>
        <dbReference type="SAM" id="MobiDB-lite"/>
    </source>
</evidence>
<evidence type="ECO:0000256" key="1">
    <source>
        <dbReference type="ARBA" id="ARBA00022729"/>
    </source>
</evidence>
<dbReference type="RefSeq" id="WP_196292610.1">
    <property type="nucleotide sequence ID" value="NZ_JADQDM010000003.1"/>
</dbReference>
<dbReference type="EMBL" id="JADQDM010000003">
    <property type="protein sequence ID" value="MBF9221152.1"/>
    <property type="molecule type" value="Genomic_DNA"/>
</dbReference>
<protein>
    <submittedName>
        <fullName evidence="4">DUF4174 domain-containing protein</fullName>
    </submittedName>
</protein>
<dbReference type="PANTHER" id="PTHR46792:SF1">
    <property type="entry name" value="COILED-COIL DOMAIN-CONTAINING 80-LIKE 2"/>
    <property type="match status" value="1"/>
</dbReference>
<dbReference type="InterPro" id="IPR025232">
    <property type="entry name" value="DUF4174"/>
</dbReference>
<evidence type="ECO:0000313" key="4">
    <source>
        <dbReference type="EMBL" id="MBF9221152.1"/>
    </source>
</evidence>
<proteinExistence type="predicted"/>
<accession>A0ABS0I2M0</accession>
<organism evidence="4 5">
    <name type="scientific">Hymenobacter ruricola</name>
    <dbReference type="NCBI Taxonomy" id="2791023"/>
    <lineage>
        <taxon>Bacteria</taxon>
        <taxon>Pseudomonadati</taxon>
        <taxon>Bacteroidota</taxon>
        <taxon>Cytophagia</taxon>
        <taxon>Cytophagales</taxon>
        <taxon>Hymenobacteraceae</taxon>
        <taxon>Hymenobacter</taxon>
    </lineage>
</organism>
<feature type="domain" description="DUF4174" evidence="3">
    <location>
        <begin position="38"/>
        <end position="145"/>
    </location>
</feature>
<feature type="region of interest" description="Disordered" evidence="2">
    <location>
        <begin position="119"/>
        <end position="149"/>
    </location>
</feature>
<dbReference type="PANTHER" id="PTHR46792">
    <property type="entry name" value="COILED-COIL DOMAIN-CONTAINING PROTEIN 80"/>
    <property type="match status" value="1"/>
</dbReference>